<proteinExistence type="predicted"/>
<protein>
    <submittedName>
        <fullName evidence="2">Uncharacterized protein</fullName>
    </submittedName>
</protein>
<reference evidence="2" key="1">
    <citation type="submission" date="2021-05" db="EMBL/GenBank/DDBJ databases">
        <authorList>
            <person name="Alioto T."/>
            <person name="Alioto T."/>
            <person name="Gomez Garrido J."/>
        </authorList>
    </citation>
    <scope>NUCLEOTIDE SEQUENCE</scope>
</reference>
<sequence>MKAPASQEPSSLSLQLFSLFVIAFDLLLFVLLFVVSFPEYCCIRCRQCFSLFNVVFYTDLMPITLVPTNTSTILHSSYTCTSKLYIKVIHYTYILCTYIKHPFVSRLNIKSDTLKRI</sequence>
<dbReference type="EMBL" id="HBUF01609290">
    <property type="protein sequence ID" value="CAG6778376.1"/>
    <property type="molecule type" value="Transcribed_RNA"/>
</dbReference>
<keyword evidence="1" id="KW-0812">Transmembrane</keyword>
<accession>A0A8D9F5V4</accession>
<name>A0A8D9F5V4_9HEMI</name>
<evidence type="ECO:0000256" key="1">
    <source>
        <dbReference type="SAM" id="Phobius"/>
    </source>
</evidence>
<keyword evidence="1" id="KW-0472">Membrane</keyword>
<evidence type="ECO:0000313" key="2">
    <source>
        <dbReference type="EMBL" id="CAG6778376.1"/>
    </source>
</evidence>
<organism evidence="2">
    <name type="scientific">Cacopsylla melanoneura</name>
    <dbReference type="NCBI Taxonomy" id="428564"/>
    <lineage>
        <taxon>Eukaryota</taxon>
        <taxon>Metazoa</taxon>
        <taxon>Ecdysozoa</taxon>
        <taxon>Arthropoda</taxon>
        <taxon>Hexapoda</taxon>
        <taxon>Insecta</taxon>
        <taxon>Pterygota</taxon>
        <taxon>Neoptera</taxon>
        <taxon>Paraneoptera</taxon>
        <taxon>Hemiptera</taxon>
        <taxon>Sternorrhyncha</taxon>
        <taxon>Psylloidea</taxon>
        <taxon>Psyllidae</taxon>
        <taxon>Psyllinae</taxon>
        <taxon>Cacopsylla</taxon>
    </lineage>
</organism>
<feature type="transmembrane region" description="Helical" evidence="1">
    <location>
        <begin position="12"/>
        <end position="37"/>
    </location>
</feature>
<dbReference type="AlphaFoldDB" id="A0A8D9F5V4"/>
<keyword evidence="1" id="KW-1133">Transmembrane helix</keyword>